<evidence type="ECO:0000313" key="2">
    <source>
        <dbReference type="EMBL" id="MCW6037385.1"/>
    </source>
</evidence>
<organism evidence="2 3">
    <name type="scientific">Spirulina subsalsa FACHB-351</name>
    <dbReference type="NCBI Taxonomy" id="234711"/>
    <lineage>
        <taxon>Bacteria</taxon>
        <taxon>Bacillati</taxon>
        <taxon>Cyanobacteriota</taxon>
        <taxon>Cyanophyceae</taxon>
        <taxon>Spirulinales</taxon>
        <taxon>Spirulinaceae</taxon>
        <taxon>Spirulina</taxon>
    </lineage>
</organism>
<dbReference type="EMBL" id="JAIHOM010000068">
    <property type="protein sequence ID" value="MCW6037385.1"/>
    <property type="molecule type" value="Genomic_DNA"/>
</dbReference>
<protein>
    <submittedName>
        <fullName evidence="2">Uncharacterized protein</fullName>
    </submittedName>
</protein>
<dbReference type="Proteomes" id="UP001526426">
    <property type="component" value="Unassembled WGS sequence"/>
</dbReference>
<comment type="caution">
    <text evidence="2">The sequence shown here is derived from an EMBL/GenBank/DDBJ whole genome shotgun (WGS) entry which is preliminary data.</text>
</comment>
<name>A0ABT3L7B9_9CYAN</name>
<proteinExistence type="predicted"/>
<dbReference type="RefSeq" id="WP_265265240.1">
    <property type="nucleotide sequence ID" value="NZ_JAIHOM010000068.1"/>
</dbReference>
<accession>A0ABT3L7B9</accession>
<reference evidence="2 3" key="1">
    <citation type="submission" date="2021-08" db="EMBL/GenBank/DDBJ databases">
        <title>Draft genome sequence of Spirulina subsalsa with high tolerance to salinity and hype-accumulation of phycocyanin.</title>
        <authorList>
            <person name="Pei H."/>
            <person name="Jiang L."/>
        </authorList>
    </citation>
    <scope>NUCLEOTIDE SEQUENCE [LARGE SCALE GENOMIC DNA]</scope>
    <source>
        <strain evidence="2 3">FACHB-351</strain>
    </source>
</reference>
<keyword evidence="3" id="KW-1185">Reference proteome</keyword>
<gene>
    <name evidence="2" type="ORF">K4A83_14040</name>
</gene>
<feature type="transmembrane region" description="Helical" evidence="1">
    <location>
        <begin position="36"/>
        <end position="52"/>
    </location>
</feature>
<dbReference type="PROSITE" id="PS51257">
    <property type="entry name" value="PROKAR_LIPOPROTEIN"/>
    <property type="match status" value="1"/>
</dbReference>
<evidence type="ECO:0000256" key="1">
    <source>
        <dbReference type="SAM" id="Phobius"/>
    </source>
</evidence>
<evidence type="ECO:0000313" key="3">
    <source>
        <dbReference type="Proteomes" id="UP001526426"/>
    </source>
</evidence>
<sequence length="58" mass="5893">MYNKNSNQNLLESALIAMVGAGIVTSCAVSQGQHPLVALGITGVAVGFALFCQKSGVI</sequence>
<keyword evidence="1" id="KW-0812">Transmembrane</keyword>
<keyword evidence="1" id="KW-1133">Transmembrane helix</keyword>
<keyword evidence="1" id="KW-0472">Membrane</keyword>